<gene>
    <name evidence="9" type="ORF">SAMN06264849_107158</name>
</gene>
<evidence type="ECO:0000256" key="1">
    <source>
        <dbReference type="ARBA" id="ARBA00004651"/>
    </source>
</evidence>
<protein>
    <submittedName>
        <fullName evidence="9">Predicted arabinose efflux permease, MFS family</fullName>
    </submittedName>
</protein>
<evidence type="ECO:0000313" key="10">
    <source>
        <dbReference type="Proteomes" id="UP000315636"/>
    </source>
</evidence>
<dbReference type="SUPFAM" id="SSF103473">
    <property type="entry name" value="MFS general substrate transporter"/>
    <property type="match status" value="1"/>
</dbReference>
<feature type="domain" description="Major facilitator superfamily (MFS) profile" evidence="8">
    <location>
        <begin position="1"/>
        <end position="194"/>
    </location>
</feature>
<dbReference type="AlphaFoldDB" id="A0A521E2L8"/>
<evidence type="ECO:0000259" key="8">
    <source>
        <dbReference type="PROSITE" id="PS50850"/>
    </source>
</evidence>
<accession>A0A521E2L8</accession>
<dbReference type="Gene3D" id="1.20.1250.20">
    <property type="entry name" value="MFS general substrate transporter like domains"/>
    <property type="match status" value="1"/>
</dbReference>
<keyword evidence="6 7" id="KW-0472">Membrane</keyword>
<feature type="transmembrane region" description="Helical" evidence="7">
    <location>
        <begin position="292"/>
        <end position="314"/>
    </location>
</feature>
<dbReference type="Pfam" id="PF07690">
    <property type="entry name" value="MFS_1"/>
    <property type="match status" value="1"/>
</dbReference>
<name>A0A521E2L8_9BACL</name>
<dbReference type="OrthoDB" id="9775268at2"/>
<dbReference type="GO" id="GO:0005886">
    <property type="term" value="C:plasma membrane"/>
    <property type="evidence" value="ECO:0007669"/>
    <property type="project" value="UniProtKB-SubCell"/>
</dbReference>
<evidence type="ECO:0000256" key="4">
    <source>
        <dbReference type="ARBA" id="ARBA00022692"/>
    </source>
</evidence>
<dbReference type="PROSITE" id="PS50850">
    <property type="entry name" value="MFS"/>
    <property type="match status" value="1"/>
</dbReference>
<evidence type="ECO:0000256" key="7">
    <source>
        <dbReference type="SAM" id="Phobius"/>
    </source>
</evidence>
<dbReference type="Proteomes" id="UP000315636">
    <property type="component" value="Unassembled WGS sequence"/>
</dbReference>
<keyword evidence="4 7" id="KW-0812">Transmembrane</keyword>
<evidence type="ECO:0000313" key="9">
    <source>
        <dbReference type="EMBL" id="SMO78217.1"/>
    </source>
</evidence>
<dbReference type="PANTHER" id="PTHR43266:SF2">
    <property type="entry name" value="MAJOR FACILITATOR SUPERFAMILY (MFS) PROFILE DOMAIN-CONTAINING PROTEIN"/>
    <property type="match status" value="1"/>
</dbReference>
<feature type="transmembrane region" description="Helical" evidence="7">
    <location>
        <begin position="12"/>
        <end position="40"/>
    </location>
</feature>
<keyword evidence="3" id="KW-1003">Cell membrane</keyword>
<dbReference type="RefSeq" id="WP_142505958.1">
    <property type="nucleotide sequence ID" value="NZ_FXTI01000007.1"/>
</dbReference>
<dbReference type="EMBL" id="FXTI01000007">
    <property type="protein sequence ID" value="SMO78217.1"/>
    <property type="molecule type" value="Genomic_DNA"/>
</dbReference>
<dbReference type="InterPro" id="IPR020846">
    <property type="entry name" value="MFS_dom"/>
</dbReference>
<evidence type="ECO:0000256" key="6">
    <source>
        <dbReference type="ARBA" id="ARBA00023136"/>
    </source>
</evidence>
<dbReference type="InterPro" id="IPR011701">
    <property type="entry name" value="MFS"/>
</dbReference>
<feature type="transmembrane region" description="Helical" evidence="7">
    <location>
        <begin position="223"/>
        <end position="241"/>
    </location>
</feature>
<dbReference type="GO" id="GO:0022857">
    <property type="term" value="F:transmembrane transporter activity"/>
    <property type="evidence" value="ECO:0007669"/>
    <property type="project" value="InterPro"/>
</dbReference>
<feature type="transmembrane region" description="Helical" evidence="7">
    <location>
        <begin position="354"/>
        <end position="376"/>
    </location>
</feature>
<feature type="transmembrane region" description="Helical" evidence="7">
    <location>
        <begin position="320"/>
        <end position="342"/>
    </location>
</feature>
<keyword evidence="5 7" id="KW-1133">Transmembrane helix</keyword>
<feature type="transmembrane region" description="Helical" evidence="7">
    <location>
        <begin position="261"/>
        <end position="280"/>
    </location>
</feature>
<organism evidence="9 10">
    <name type="scientific">Melghirimyces algeriensis</name>
    <dbReference type="NCBI Taxonomy" id="910412"/>
    <lineage>
        <taxon>Bacteria</taxon>
        <taxon>Bacillati</taxon>
        <taxon>Bacillota</taxon>
        <taxon>Bacilli</taxon>
        <taxon>Bacillales</taxon>
        <taxon>Thermoactinomycetaceae</taxon>
        <taxon>Melghirimyces</taxon>
    </lineage>
</organism>
<feature type="transmembrane region" description="Helical" evidence="7">
    <location>
        <begin position="46"/>
        <end position="66"/>
    </location>
</feature>
<keyword evidence="2" id="KW-0813">Transport</keyword>
<dbReference type="InterPro" id="IPR036259">
    <property type="entry name" value="MFS_trans_sf"/>
</dbReference>
<evidence type="ECO:0000256" key="2">
    <source>
        <dbReference type="ARBA" id="ARBA00022448"/>
    </source>
</evidence>
<feature type="transmembrane region" description="Helical" evidence="7">
    <location>
        <begin position="382"/>
        <end position="404"/>
    </location>
</feature>
<evidence type="ECO:0000256" key="3">
    <source>
        <dbReference type="ARBA" id="ARBA00022475"/>
    </source>
</evidence>
<comment type="subcellular location">
    <subcellularLocation>
        <location evidence="1">Cell membrane</location>
        <topology evidence="1">Multi-pass membrane protein</topology>
    </subcellularLocation>
</comment>
<sequence length="423" mass="47127">MKKVDKRENSFFYLYLLTAGKSISDIGNFLNMVAINMYAYFLTGSAWMMGLFMAVRLLGGFINGYFSGILADRFNRKTLMITADAIRSAALILLVVSPASWKVPLLFFVSFMIGAFSQLFNVALQSSIPTVVGPENRVRANAILTAWQSIAMVIGVVTAGVTLDILGYEVVFIIDAITYLLSALNLFWLPIRTKEGEESTPVSGVKAGFWHEAKEMFQYMRGLPLLLGLMFIRLIDTFGSASHNVGMPIFSAELDPDNPSLYMGLIWGVWAVGNLAGSKGMSRWFRGERERWSEIAFGISTFLMSGFFILLFWGESWYTLLPFALIAGLSDGVSSICFNSRLQQEPDRVRGRIFGVASTFHTIGFGVGMILCSPLFEWFSPLVVVGLMHGIPLVCSFLFSLHYVKRYRQEGSAVLEQEKTRTS</sequence>
<evidence type="ECO:0000256" key="5">
    <source>
        <dbReference type="ARBA" id="ARBA00022989"/>
    </source>
</evidence>
<keyword evidence="10" id="KW-1185">Reference proteome</keyword>
<proteinExistence type="predicted"/>
<reference evidence="9 10" key="1">
    <citation type="submission" date="2017-05" db="EMBL/GenBank/DDBJ databases">
        <authorList>
            <person name="Varghese N."/>
            <person name="Submissions S."/>
        </authorList>
    </citation>
    <scope>NUCLEOTIDE SEQUENCE [LARGE SCALE GENOMIC DNA]</scope>
    <source>
        <strain evidence="9 10">DSM 45474</strain>
    </source>
</reference>
<feature type="transmembrane region" description="Helical" evidence="7">
    <location>
        <begin position="144"/>
        <end position="166"/>
    </location>
</feature>
<dbReference type="PANTHER" id="PTHR43266">
    <property type="entry name" value="MACROLIDE-EFFLUX PROTEIN"/>
    <property type="match status" value="1"/>
</dbReference>
<dbReference type="CDD" id="cd06173">
    <property type="entry name" value="MFS_MefA_like"/>
    <property type="match status" value="1"/>
</dbReference>